<keyword evidence="1" id="KW-1133">Transmembrane helix</keyword>
<keyword evidence="1" id="KW-0472">Membrane</keyword>
<reference evidence="2" key="1">
    <citation type="submission" date="2022-08" db="UniProtKB">
        <authorList>
            <consortium name="EnsemblMetazoa"/>
        </authorList>
    </citation>
    <scope>IDENTIFICATION</scope>
    <source>
        <strain evidence="2">05x7-T-G4-1.051#20</strain>
    </source>
</reference>
<dbReference type="OMA" id="KNYLTHG"/>
<protein>
    <submittedName>
        <fullName evidence="2">Uncharacterized protein</fullName>
    </submittedName>
</protein>
<accession>A0A8W8N4F7</accession>
<keyword evidence="3" id="KW-1185">Reference proteome</keyword>
<sequence length="130" mass="14949">QSPSQPRTYRREKEKNVCCCTQRKNYLTHGLLPPYIMVDNKMATPSTIPSNEFIKRDQTLIEDIEEEKQLALFVGVVILGVFFAVVGAGLTMYWIYRKTHPGAYRHNRLDDLQRLQSTSSTNDDVKKTLA</sequence>
<dbReference type="EnsemblMetazoa" id="G4598.2">
    <property type="protein sequence ID" value="G4598.2:cds"/>
    <property type="gene ID" value="G4598"/>
</dbReference>
<organism evidence="2 3">
    <name type="scientific">Magallana gigas</name>
    <name type="common">Pacific oyster</name>
    <name type="synonym">Crassostrea gigas</name>
    <dbReference type="NCBI Taxonomy" id="29159"/>
    <lineage>
        <taxon>Eukaryota</taxon>
        <taxon>Metazoa</taxon>
        <taxon>Spiralia</taxon>
        <taxon>Lophotrochozoa</taxon>
        <taxon>Mollusca</taxon>
        <taxon>Bivalvia</taxon>
        <taxon>Autobranchia</taxon>
        <taxon>Pteriomorphia</taxon>
        <taxon>Ostreida</taxon>
        <taxon>Ostreoidea</taxon>
        <taxon>Ostreidae</taxon>
        <taxon>Magallana</taxon>
    </lineage>
</organism>
<proteinExistence type="predicted"/>
<evidence type="ECO:0000313" key="3">
    <source>
        <dbReference type="Proteomes" id="UP000005408"/>
    </source>
</evidence>
<evidence type="ECO:0000256" key="1">
    <source>
        <dbReference type="SAM" id="Phobius"/>
    </source>
</evidence>
<dbReference type="Proteomes" id="UP000005408">
    <property type="component" value="Unassembled WGS sequence"/>
</dbReference>
<evidence type="ECO:0000313" key="2">
    <source>
        <dbReference type="EnsemblMetazoa" id="G4598.2:cds"/>
    </source>
</evidence>
<dbReference type="AlphaFoldDB" id="A0A8W8N4F7"/>
<keyword evidence="1" id="KW-0812">Transmembrane</keyword>
<feature type="transmembrane region" description="Helical" evidence="1">
    <location>
        <begin position="70"/>
        <end position="96"/>
    </location>
</feature>
<name>A0A8W8N4F7_MAGGI</name>